<evidence type="ECO:0000313" key="2">
    <source>
        <dbReference type="EMBL" id="KAF2241225.1"/>
    </source>
</evidence>
<feature type="region of interest" description="Disordered" evidence="1">
    <location>
        <begin position="678"/>
        <end position="828"/>
    </location>
</feature>
<dbReference type="GeneID" id="54573740"/>
<feature type="compositionally biased region" description="Basic and acidic residues" evidence="1">
    <location>
        <begin position="463"/>
        <end position="499"/>
    </location>
</feature>
<reference evidence="2" key="1">
    <citation type="journal article" date="2020" name="Stud. Mycol.">
        <title>101 Dothideomycetes genomes: a test case for predicting lifestyles and emergence of pathogens.</title>
        <authorList>
            <person name="Haridas S."/>
            <person name="Albert R."/>
            <person name="Binder M."/>
            <person name="Bloem J."/>
            <person name="Labutti K."/>
            <person name="Salamov A."/>
            <person name="Andreopoulos B."/>
            <person name="Baker S."/>
            <person name="Barry K."/>
            <person name="Bills G."/>
            <person name="Bluhm B."/>
            <person name="Cannon C."/>
            <person name="Castanera R."/>
            <person name="Culley D."/>
            <person name="Daum C."/>
            <person name="Ezra D."/>
            <person name="Gonzalez J."/>
            <person name="Henrissat B."/>
            <person name="Kuo A."/>
            <person name="Liang C."/>
            <person name="Lipzen A."/>
            <person name="Lutzoni F."/>
            <person name="Magnuson J."/>
            <person name="Mondo S."/>
            <person name="Nolan M."/>
            <person name="Ohm R."/>
            <person name="Pangilinan J."/>
            <person name="Park H.-J."/>
            <person name="Ramirez L."/>
            <person name="Alfaro M."/>
            <person name="Sun H."/>
            <person name="Tritt A."/>
            <person name="Yoshinaga Y."/>
            <person name="Zwiers L.-H."/>
            <person name="Turgeon B."/>
            <person name="Goodwin S."/>
            <person name="Spatafora J."/>
            <person name="Crous P."/>
            <person name="Grigoriev I."/>
        </authorList>
    </citation>
    <scope>NUCLEOTIDE SEQUENCE</scope>
    <source>
        <strain evidence="2">CBS 122368</strain>
    </source>
</reference>
<feature type="region of interest" description="Disordered" evidence="1">
    <location>
        <begin position="448"/>
        <end position="633"/>
    </location>
</feature>
<feature type="compositionally biased region" description="Acidic residues" evidence="1">
    <location>
        <begin position="761"/>
        <end position="772"/>
    </location>
</feature>
<protein>
    <submittedName>
        <fullName evidence="2">Uncharacterized protein</fullName>
    </submittedName>
</protein>
<dbReference type="RefSeq" id="XP_033676229.1">
    <property type="nucleotide sequence ID" value="XM_033820410.1"/>
</dbReference>
<proteinExistence type="predicted"/>
<gene>
    <name evidence="2" type="ORF">BU26DRAFT_183522</name>
</gene>
<dbReference type="InterPro" id="IPR018822">
    <property type="entry name" value="UPF0646"/>
</dbReference>
<sequence>MAAAARSLPSLEVTTAADIMDLHSDDGLDFGDGDIDIELHSTGEINRQDDDLSLHDAGTDLDLDVQTAPADQDDFMVDNEDLIEEDELDYDVNVAVDAGRHSTADSGAGQLEPAVAPEEDLIDYSDDEEQPMWDGHNNTSIAGAAPADYSVPAERDSASPSAAQESSKALRVVNDSASADEYKEETSHSGDHFESDQPWQDEPQADPYAPDPNIEPDAVQHDDNEEHPWEHEHQLDADEEAVSQDRYANLDSQVTKDPSPVSGHNDASVDVHSEFDHQAQYEQRRQEILAHPVTVNYEGSELWLFKQHDYEESGDFLLEDESMASTQICNLFNACRTSLGPNITDDIEIGLRFDHLHNMELYQDSTPCAVLTLEELVSLYLQLHAHDGTTEPESFYVTLLFRPRVLSMFNELKKAVAEGTGYTALNNAINSGQTAFSARLAHDSPEQRYDWEDGEEEQESHEDEYHEEHREKNEEDHQESHDERQEVLNEEQHLEEDAKNAPQPHEQYPDNESSASRTDSVDNRVAAADDRTSPADSHKVEDVHEVSGFQPHAETTPAKESNYEEEDLIDYSDDEDQAEVTEVDQAPVDQPSSSSSTVQGDDTFFEQGKVQGSADHNDFPEDGGEDAYQYHGNVTGGLSAQYQESDRNNDDQVYGEGYNEGFDQAYEHDRFANADDFEGFPAHEEDQGDDENTNYYDNFGEQDVDQQVNFTLTAEGGEGGSLNAVEPTILNDGFNGDDLLDFDNADATADISPQDQVGGFSEDEIDYDDEDGAVGQAPVDASAAADPVAGSSSGLKNLSPQGQKRSIDDVGNDVGYATNPTDAKRLRV</sequence>
<organism evidence="2 3">
    <name type="scientific">Trematosphaeria pertusa</name>
    <dbReference type="NCBI Taxonomy" id="390896"/>
    <lineage>
        <taxon>Eukaryota</taxon>
        <taxon>Fungi</taxon>
        <taxon>Dikarya</taxon>
        <taxon>Ascomycota</taxon>
        <taxon>Pezizomycotina</taxon>
        <taxon>Dothideomycetes</taxon>
        <taxon>Pleosporomycetidae</taxon>
        <taxon>Pleosporales</taxon>
        <taxon>Massarineae</taxon>
        <taxon>Trematosphaeriaceae</taxon>
        <taxon>Trematosphaeria</taxon>
    </lineage>
</organism>
<feature type="compositionally biased region" description="Low complexity" evidence="1">
    <location>
        <begin position="777"/>
        <end position="794"/>
    </location>
</feature>
<dbReference type="AlphaFoldDB" id="A0A6A6HSS6"/>
<evidence type="ECO:0000256" key="1">
    <source>
        <dbReference type="SAM" id="MobiDB-lite"/>
    </source>
</evidence>
<feature type="compositionally biased region" description="Polar residues" evidence="1">
    <location>
        <begin position="590"/>
        <end position="600"/>
    </location>
</feature>
<feature type="compositionally biased region" description="Polar residues" evidence="1">
    <location>
        <begin position="158"/>
        <end position="167"/>
    </location>
</feature>
<feature type="compositionally biased region" description="Basic and acidic residues" evidence="1">
    <location>
        <begin position="218"/>
        <end position="232"/>
    </location>
</feature>
<feature type="compositionally biased region" description="Acidic residues" evidence="1">
    <location>
        <begin position="563"/>
        <end position="582"/>
    </location>
</feature>
<dbReference type="Proteomes" id="UP000800094">
    <property type="component" value="Unassembled WGS sequence"/>
</dbReference>
<feature type="compositionally biased region" description="Polar residues" evidence="1">
    <location>
        <begin position="795"/>
        <end position="804"/>
    </location>
</feature>
<keyword evidence="3" id="KW-1185">Reference proteome</keyword>
<name>A0A6A6HSS6_9PLEO</name>
<dbReference type="Pfam" id="PF10336">
    <property type="entry name" value="DUF2420"/>
    <property type="match status" value="1"/>
</dbReference>
<feature type="compositionally biased region" description="Basic and acidic residues" evidence="1">
    <location>
        <begin position="519"/>
        <end position="545"/>
    </location>
</feature>
<accession>A0A6A6HSS6</accession>
<feature type="compositionally biased region" description="Basic and acidic residues" evidence="1">
    <location>
        <begin position="180"/>
        <end position="195"/>
    </location>
</feature>
<dbReference type="EMBL" id="ML987213">
    <property type="protein sequence ID" value="KAF2241225.1"/>
    <property type="molecule type" value="Genomic_DNA"/>
</dbReference>
<feature type="region of interest" description="Disordered" evidence="1">
    <location>
        <begin position="150"/>
        <end position="232"/>
    </location>
</feature>
<feature type="compositionally biased region" description="Acidic residues" evidence="1">
    <location>
        <begin position="452"/>
        <end position="462"/>
    </location>
</feature>
<evidence type="ECO:0000313" key="3">
    <source>
        <dbReference type="Proteomes" id="UP000800094"/>
    </source>
</evidence>
<dbReference type="OrthoDB" id="5339076at2759"/>